<evidence type="ECO:0000313" key="2">
    <source>
        <dbReference type="Proteomes" id="UP000074108"/>
    </source>
</evidence>
<keyword evidence="2" id="KW-1185">Reference proteome</keyword>
<dbReference type="InterPro" id="IPR025619">
    <property type="entry name" value="YlzJ"/>
</dbReference>
<dbReference type="EMBL" id="LDYG01000024">
    <property type="protein sequence ID" value="KUP07165.1"/>
    <property type="molecule type" value="Genomic_DNA"/>
</dbReference>
<dbReference type="Pfam" id="PF14035">
    <property type="entry name" value="YlzJ"/>
    <property type="match status" value="1"/>
</dbReference>
<dbReference type="STRING" id="1150625.Q75_06465"/>
<dbReference type="AlphaFoldDB" id="A0A147K9P8"/>
<dbReference type="OrthoDB" id="1683573at2"/>
<gene>
    <name evidence="1" type="ORF">Q75_06465</name>
</gene>
<organism evidence="1 2">
    <name type="scientific">Bacillus coahuilensis p1.1.43</name>
    <dbReference type="NCBI Taxonomy" id="1150625"/>
    <lineage>
        <taxon>Bacteria</taxon>
        <taxon>Bacillati</taxon>
        <taxon>Bacillota</taxon>
        <taxon>Bacilli</taxon>
        <taxon>Bacillales</taxon>
        <taxon>Bacillaceae</taxon>
        <taxon>Bacillus</taxon>
    </lineage>
</organism>
<protein>
    <submittedName>
        <fullName evidence="1">Ribonuclease</fullName>
    </submittedName>
</protein>
<proteinExistence type="predicted"/>
<dbReference type="PATRIC" id="fig|1150625.3.peg.1351"/>
<dbReference type="Proteomes" id="UP000074108">
    <property type="component" value="Unassembled WGS sequence"/>
</dbReference>
<accession>A0A147K9P8</accession>
<name>A0A147K9P8_9BACI</name>
<sequence length="68" mass="7924">MILHTVVPYELIFPTESSRFLSQKMVTYNGIPLLVQEDQQGYRIVRIMSSNPMDYMSQDMCPGEYLSM</sequence>
<dbReference type="RefSeq" id="WP_010172697.1">
    <property type="nucleotide sequence ID" value="NZ_LDYG01000024.1"/>
</dbReference>
<evidence type="ECO:0000313" key="1">
    <source>
        <dbReference type="EMBL" id="KUP07165.1"/>
    </source>
</evidence>
<comment type="caution">
    <text evidence="1">The sequence shown here is derived from an EMBL/GenBank/DDBJ whole genome shotgun (WGS) entry which is preliminary data.</text>
</comment>
<reference evidence="1 2" key="1">
    <citation type="journal article" date="2016" name="Front. Microbiol.">
        <title>Microevolution Analysis of Bacillus coahuilensis Unveils Differences in Phosphorus Acquisition Strategies and Their Regulation.</title>
        <authorList>
            <person name="Gomez-Lunar Z."/>
            <person name="Hernandez-Gonzalez I."/>
            <person name="Rodriguez-Torres M.D."/>
            <person name="Souza V."/>
            <person name="Olmedo-Alvarez G."/>
        </authorList>
    </citation>
    <scope>NUCLEOTIDE SEQUENCE [LARGE SCALE GENOMIC DNA]</scope>
    <source>
        <strain evidence="2">p1.1.43</strain>
    </source>
</reference>